<evidence type="ECO:0000313" key="4">
    <source>
        <dbReference type="Proteomes" id="UP000006057"/>
    </source>
</evidence>
<organism evidence="3 4">
    <name type="scientific">Mycolicibacterium chubuense (strain NBB4)</name>
    <name type="common">Mycobacterium chubuense</name>
    <dbReference type="NCBI Taxonomy" id="710421"/>
    <lineage>
        <taxon>Bacteria</taxon>
        <taxon>Bacillati</taxon>
        <taxon>Actinomycetota</taxon>
        <taxon>Actinomycetes</taxon>
        <taxon>Mycobacteriales</taxon>
        <taxon>Mycobacteriaceae</taxon>
        <taxon>Mycolicibacterium</taxon>
    </lineage>
</organism>
<dbReference type="RefSeq" id="WP_014813955.1">
    <property type="nucleotide sequence ID" value="NC_018027.1"/>
</dbReference>
<accession>I4BDV7</accession>
<dbReference type="InterPro" id="IPR036465">
    <property type="entry name" value="vWFA_dom_sf"/>
</dbReference>
<dbReference type="PATRIC" id="fig|710421.3.peg.643"/>
<dbReference type="EMBL" id="CP003053">
    <property type="protein sequence ID" value="AFM15464.1"/>
    <property type="molecule type" value="Genomic_DNA"/>
</dbReference>
<sequence length="303" mass="31939">MTFDPALPPLILGVVAVVLVGVRLIALRLAVGTGRGAFLRWGATTLALLLVLLAAARPGSGTVHDERPAKTAAGENIYFVVDRSADSAIADFGGTTRMSGMRDDIEAVIHAHPGARFAVIAFASRPAVDWPLSEDTWSLRPVIEALNPYPDAPADQVNAAAAANVLRYQLIAAGQQYPHSENLVYYLGSGAGRSTAPQGAFDTDAVDGGAVFGYDKGPGDATLRSVANQLGVPFVAREPGEALPRAAQPAPGTADQPAAGTANQRDEFYWYLAILASALLLAEIYLSARDLRRARSTRREVLP</sequence>
<feature type="transmembrane region" description="Helical" evidence="1">
    <location>
        <begin position="38"/>
        <end position="56"/>
    </location>
</feature>
<protein>
    <recommendedName>
        <fullName evidence="2">VWFA domain-containing protein</fullName>
    </recommendedName>
</protein>
<dbReference type="Proteomes" id="UP000006057">
    <property type="component" value="Chromosome"/>
</dbReference>
<dbReference type="InterPro" id="IPR002035">
    <property type="entry name" value="VWF_A"/>
</dbReference>
<reference evidence="3 4" key="1">
    <citation type="submission" date="2012-06" db="EMBL/GenBank/DDBJ databases">
        <title>Complete sequence of chromosome of Mycobacterium chubuense NBB4.</title>
        <authorList>
            <consortium name="US DOE Joint Genome Institute"/>
            <person name="Lucas S."/>
            <person name="Han J."/>
            <person name="Lapidus A."/>
            <person name="Cheng J.-F."/>
            <person name="Goodwin L."/>
            <person name="Pitluck S."/>
            <person name="Peters L."/>
            <person name="Mikhailova N."/>
            <person name="Teshima H."/>
            <person name="Detter J.C."/>
            <person name="Han C."/>
            <person name="Tapia R."/>
            <person name="Land M."/>
            <person name="Hauser L."/>
            <person name="Kyrpides N."/>
            <person name="Ivanova N."/>
            <person name="Pagani I."/>
            <person name="Mattes T."/>
            <person name="Holmes A."/>
            <person name="Rutledge P."/>
            <person name="Paulsen I."/>
            <person name="Coleman N."/>
            <person name="Woyke T."/>
        </authorList>
    </citation>
    <scope>NUCLEOTIDE SEQUENCE [LARGE SCALE GENOMIC DNA]</scope>
    <source>
        <strain evidence="3 4">NBB4</strain>
    </source>
</reference>
<dbReference type="Pfam" id="PF13519">
    <property type="entry name" value="VWA_2"/>
    <property type="match status" value="1"/>
</dbReference>
<proteinExistence type="predicted"/>
<gene>
    <name evidence="3" type="ordered locus">Mycch_0646</name>
</gene>
<dbReference type="eggNOG" id="COG2304">
    <property type="taxonomic scope" value="Bacteria"/>
</dbReference>
<dbReference type="HOGENOM" id="CLU_069615_0_0_11"/>
<dbReference type="KEGG" id="mcb:Mycch_0646"/>
<name>I4BDV7_MYCCN</name>
<keyword evidence="4" id="KW-1185">Reference proteome</keyword>
<feature type="transmembrane region" description="Helical" evidence="1">
    <location>
        <begin position="6"/>
        <end position="26"/>
    </location>
</feature>
<keyword evidence="1" id="KW-0812">Transmembrane</keyword>
<keyword evidence="1" id="KW-0472">Membrane</keyword>
<dbReference type="Gene3D" id="3.40.50.410">
    <property type="entry name" value="von Willebrand factor, type A domain"/>
    <property type="match status" value="1"/>
</dbReference>
<feature type="domain" description="VWFA" evidence="2">
    <location>
        <begin position="78"/>
        <end position="165"/>
    </location>
</feature>
<dbReference type="STRING" id="710421.Mycch_0646"/>
<keyword evidence="1" id="KW-1133">Transmembrane helix</keyword>
<dbReference type="SUPFAM" id="SSF53300">
    <property type="entry name" value="vWA-like"/>
    <property type="match status" value="1"/>
</dbReference>
<feature type="transmembrane region" description="Helical" evidence="1">
    <location>
        <begin position="268"/>
        <end position="288"/>
    </location>
</feature>
<evidence type="ECO:0000259" key="2">
    <source>
        <dbReference type="Pfam" id="PF13519"/>
    </source>
</evidence>
<dbReference type="AlphaFoldDB" id="I4BDV7"/>
<evidence type="ECO:0000256" key="1">
    <source>
        <dbReference type="SAM" id="Phobius"/>
    </source>
</evidence>
<evidence type="ECO:0000313" key="3">
    <source>
        <dbReference type="EMBL" id="AFM15464.1"/>
    </source>
</evidence>
<dbReference type="OrthoDB" id="9814325at2"/>